<dbReference type="Proteomes" id="UP000053555">
    <property type="component" value="Unassembled WGS sequence"/>
</dbReference>
<sequence length="77" mass="8499">MALEFPRMVQLGTYLSRGTLSTTPTTVESWWRSLSAHRTQSAAGAPVRTLMTCVSALPQQVHQLRRGGCHNRFTLAA</sequence>
<reference evidence="2 3" key="2">
    <citation type="submission" date="2018-09" db="EMBL/GenBank/DDBJ databases">
        <title>A high-quality reference genome of wild soybean provides a powerful tool to mine soybean genomes.</title>
        <authorList>
            <person name="Xie M."/>
            <person name="Chung C.Y.L."/>
            <person name="Li M.-W."/>
            <person name="Wong F.-L."/>
            <person name="Chan T.-F."/>
            <person name="Lam H.-M."/>
        </authorList>
    </citation>
    <scope>NUCLEOTIDE SEQUENCE [LARGE SCALE GENOMIC DNA]</scope>
    <source>
        <strain evidence="3">cv. W05</strain>
        <tissue evidence="2">Hypocotyl of etiolated seedlings</tissue>
    </source>
</reference>
<protein>
    <submittedName>
        <fullName evidence="1">Uncharacterized protein</fullName>
    </submittedName>
</protein>
<keyword evidence="3" id="KW-1185">Reference proteome</keyword>
<accession>A0A0B2PH35</accession>
<dbReference type="EMBL" id="KN667349">
    <property type="protein sequence ID" value="KHN06913.1"/>
    <property type="molecule type" value="Genomic_DNA"/>
</dbReference>
<dbReference type="Proteomes" id="UP000289340">
    <property type="component" value="Chromosome 15"/>
</dbReference>
<gene>
    <name evidence="2" type="ORF">D0Y65_040354</name>
    <name evidence="1" type="ORF">glysoja_032756</name>
</gene>
<evidence type="ECO:0000313" key="3">
    <source>
        <dbReference type="Proteomes" id="UP000289340"/>
    </source>
</evidence>
<reference evidence="1" key="1">
    <citation type="submission" date="2014-07" db="EMBL/GenBank/DDBJ databases">
        <title>Identification of a novel salt tolerance gene in wild soybean by whole-genome sequencing.</title>
        <authorList>
            <person name="Lam H.-M."/>
            <person name="Qi X."/>
            <person name="Li M.-W."/>
            <person name="Liu X."/>
            <person name="Xie M."/>
            <person name="Ni M."/>
            <person name="Xu X."/>
        </authorList>
    </citation>
    <scope>NUCLEOTIDE SEQUENCE [LARGE SCALE GENOMIC DNA]</scope>
    <source>
        <tissue evidence="1">Root</tissue>
    </source>
</reference>
<dbReference type="AlphaFoldDB" id="A0A0B2PH35"/>
<name>A0A0B2PH35_GLYSO</name>
<dbReference type="EMBL" id="QZWG01000015">
    <property type="protein sequence ID" value="RZB63720.1"/>
    <property type="molecule type" value="Genomic_DNA"/>
</dbReference>
<evidence type="ECO:0000313" key="1">
    <source>
        <dbReference type="EMBL" id="KHN06913.1"/>
    </source>
</evidence>
<proteinExistence type="predicted"/>
<organism evidence="1">
    <name type="scientific">Glycine soja</name>
    <name type="common">Wild soybean</name>
    <dbReference type="NCBI Taxonomy" id="3848"/>
    <lineage>
        <taxon>Eukaryota</taxon>
        <taxon>Viridiplantae</taxon>
        <taxon>Streptophyta</taxon>
        <taxon>Embryophyta</taxon>
        <taxon>Tracheophyta</taxon>
        <taxon>Spermatophyta</taxon>
        <taxon>Magnoliopsida</taxon>
        <taxon>eudicotyledons</taxon>
        <taxon>Gunneridae</taxon>
        <taxon>Pentapetalae</taxon>
        <taxon>rosids</taxon>
        <taxon>fabids</taxon>
        <taxon>Fabales</taxon>
        <taxon>Fabaceae</taxon>
        <taxon>Papilionoideae</taxon>
        <taxon>50 kb inversion clade</taxon>
        <taxon>NPAAA clade</taxon>
        <taxon>indigoferoid/millettioid clade</taxon>
        <taxon>Phaseoleae</taxon>
        <taxon>Glycine</taxon>
        <taxon>Glycine subgen. Soja</taxon>
    </lineage>
</organism>
<evidence type="ECO:0000313" key="2">
    <source>
        <dbReference type="EMBL" id="RZB63720.1"/>
    </source>
</evidence>